<dbReference type="UniPathway" id="UPA00124"/>
<proteinExistence type="inferred from homology"/>
<dbReference type="EMBL" id="AQRA01000008">
    <property type="protein sequence ID" value="EZH72274.1"/>
    <property type="molecule type" value="Genomic_DNA"/>
</dbReference>
<evidence type="ECO:0000256" key="4">
    <source>
        <dbReference type="ARBA" id="ARBA00017099"/>
    </source>
</evidence>
<dbReference type="FunFam" id="3.40.50.720:FF:000159">
    <property type="entry name" value="dTDP-4-dehydrorhamnose reductase"/>
    <property type="match status" value="1"/>
</dbReference>
<dbReference type="AlphaFoldDB" id="A0A023BQR7"/>
<reference evidence="8 9" key="1">
    <citation type="submission" date="2014-04" db="EMBL/GenBank/DDBJ databases">
        <title>Aquimarina sp. 22II-S11-z7 Genome Sequencing.</title>
        <authorList>
            <person name="Lai Q."/>
        </authorList>
    </citation>
    <scope>NUCLEOTIDE SEQUENCE [LARGE SCALE GENOMIC DNA]</scope>
    <source>
        <strain evidence="8 9">22II-S11-z7</strain>
    </source>
</reference>
<evidence type="ECO:0000256" key="5">
    <source>
        <dbReference type="ARBA" id="ARBA00048200"/>
    </source>
</evidence>
<dbReference type="GO" id="GO:0008831">
    <property type="term" value="F:dTDP-4-dehydrorhamnose reductase activity"/>
    <property type="evidence" value="ECO:0007669"/>
    <property type="project" value="UniProtKB-EC"/>
</dbReference>
<dbReference type="RefSeq" id="WP_034244636.1">
    <property type="nucleotide sequence ID" value="NZ_AQRA01000008.1"/>
</dbReference>
<comment type="similarity">
    <text evidence="2 6">Belongs to the dTDP-4-dehydrorhamnose reductase family.</text>
</comment>
<dbReference type="Pfam" id="PF04321">
    <property type="entry name" value="RmlD_sub_bind"/>
    <property type="match status" value="1"/>
</dbReference>
<comment type="function">
    <text evidence="6">Catalyzes the reduction of dTDP-6-deoxy-L-lyxo-4-hexulose to yield dTDP-L-rhamnose.</text>
</comment>
<evidence type="ECO:0000313" key="8">
    <source>
        <dbReference type="EMBL" id="EZH72274.1"/>
    </source>
</evidence>
<evidence type="ECO:0000256" key="6">
    <source>
        <dbReference type="RuleBase" id="RU364082"/>
    </source>
</evidence>
<dbReference type="eggNOG" id="COG1091">
    <property type="taxonomic scope" value="Bacteria"/>
</dbReference>
<dbReference type="NCBIfam" id="TIGR01214">
    <property type="entry name" value="rmlD"/>
    <property type="match status" value="1"/>
</dbReference>
<dbReference type="GO" id="GO:0019305">
    <property type="term" value="P:dTDP-rhamnose biosynthetic process"/>
    <property type="evidence" value="ECO:0007669"/>
    <property type="project" value="UniProtKB-UniPathway"/>
</dbReference>
<protein>
    <recommendedName>
        <fullName evidence="4 6">dTDP-4-dehydrorhamnose reductase</fullName>
        <ecNumber evidence="3 6">1.1.1.133</ecNumber>
    </recommendedName>
</protein>
<evidence type="ECO:0000256" key="3">
    <source>
        <dbReference type="ARBA" id="ARBA00012929"/>
    </source>
</evidence>
<dbReference type="PANTHER" id="PTHR10491:SF4">
    <property type="entry name" value="METHIONINE ADENOSYLTRANSFERASE 2 SUBUNIT BETA"/>
    <property type="match status" value="1"/>
</dbReference>
<organism evidence="8 9">
    <name type="scientific">Aquimarina atlantica</name>
    <dbReference type="NCBI Taxonomy" id="1317122"/>
    <lineage>
        <taxon>Bacteria</taxon>
        <taxon>Pseudomonadati</taxon>
        <taxon>Bacteroidota</taxon>
        <taxon>Flavobacteriia</taxon>
        <taxon>Flavobacteriales</taxon>
        <taxon>Flavobacteriaceae</taxon>
        <taxon>Aquimarina</taxon>
    </lineage>
</organism>
<name>A0A023BQR7_9FLAO</name>
<comment type="pathway">
    <text evidence="1 6">Carbohydrate biosynthesis; dTDP-L-rhamnose biosynthesis.</text>
</comment>
<dbReference type="GO" id="GO:0005829">
    <property type="term" value="C:cytosol"/>
    <property type="evidence" value="ECO:0007669"/>
    <property type="project" value="TreeGrafter"/>
</dbReference>
<keyword evidence="6" id="KW-0521">NADP</keyword>
<evidence type="ECO:0000313" key="9">
    <source>
        <dbReference type="Proteomes" id="UP000023541"/>
    </source>
</evidence>
<dbReference type="Gene3D" id="3.40.50.720">
    <property type="entry name" value="NAD(P)-binding Rossmann-like Domain"/>
    <property type="match status" value="1"/>
</dbReference>
<gene>
    <name evidence="8" type="ORF">ATO12_22750</name>
</gene>
<dbReference type="EC" id="1.1.1.133" evidence="3 6"/>
<dbReference type="InterPro" id="IPR005913">
    <property type="entry name" value="dTDP_dehydrorham_reduct"/>
</dbReference>
<keyword evidence="9" id="KW-1185">Reference proteome</keyword>
<dbReference type="InterPro" id="IPR036291">
    <property type="entry name" value="NAD(P)-bd_dom_sf"/>
</dbReference>
<dbReference type="STRING" id="1317122.ATO12_22750"/>
<keyword evidence="6" id="KW-0560">Oxidoreductase</keyword>
<dbReference type="Gene3D" id="3.90.25.10">
    <property type="entry name" value="UDP-galactose 4-epimerase, domain 1"/>
    <property type="match status" value="1"/>
</dbReference>
<comment type="caution">
    <text evidence="8">The sequence shown here is derived from an EMBL/GenBank/DDBJ whole genome shotgun (WGS) entry which is preliminary data.</text>
</comment>
<dbReference type="CDD" id="cd05254">
    <property type="entry name" value="dTDP_HR_like_SDR_e"/>
    <property type="match status" value="1"/>
</dbReference>
<feature type="domain" description="RmlD-like substrate binding" evidence="7">
    <location>
        <begin position="9"/>
        <end position="285"/>
    </location>
</feature>
<dbReference type="PANTHER" id="PTHR10491">
    <property type="entry name" value="DTDP-4-DEHYDRORHAMNOSE REDUCTASE"/>
    <property type="match status" value="1"/>
</dbReference>
<dbReference type="OrthoDB" id="9803892at2"/>
<sequence length="290" mass="33619">MEKQSKKNNILITGSSGQLGQCIEKIKKNYPGLQLHFASSEILDITKNEEVQHFFKNKSFNFVVNCAAYTNVEQAEKEPEKAFLVNATGVLNLAQVCKEYNITLIHISTDYVFDGTKKTPYVEEDDPNPINEYGKSKLAGEQYIKEILEKYFIIRTSWLYSEFGHNFFKTIMKKSKTEQELTIVTSETGTPTNANDLAKFILDMIVINYRKYGIYHFSNLGKATWYDFANEILRVSDKLDYIMLKKTDNYPTFAQRPKYSVLSKEKCIDSFHFKILNWKNSLKNLHSIIQ</sequence>
<dbReference type="Proteomes" id="UP000023541">
    <property type="component" value="Unassembled WGS sequence"/>
</dbReference>
<evidence type="ECO:0000256" key="2">
    <source>
        <dbReference type="ARBA" id="ARBA00010944"/>
    </source>
</evidence>
<dbReference type="InterPro" id="IPR029903">
    <property type="entry name" value="RmlD-like-bd"/>
</dbReference>
<evidence type="ECO:0000259" key="7">
    <source>
        <dbReference type="Pfam" id="PF04321"/>
    </source>
</evidence>
<evidence type="ECO:0000256" key="1">
    <source>
        <dbReference type="ARBA" id="ARBA00004781"/>
    </source>
</evidence>
<comment type="catalytic activity">
    <reaction evidence="5">
        <text>dTDP-beta-L-rhamnose + NADP(+) = dTDP-4-dehydro-beta-L-rhamnose + NADPH + H(+)</text>
        <dbReference type="Rhea" id="RHEA:21796"/>
        <dbReference type="ChEBI" id="CHEBI:15378"/>
        <dbReference type="ChEBI" id="CHEBI:57510"/>
        <dbReference type="ChEBI" id="CHEBI:57783"/>
        <dbReference type="ChEBI" id="CHEBI:58349"/>
        <dbReference type="ChEBI" id="CHEBI:62830"/>
        <dbReference type="EC" id="1.1.1.133"/>
    </reaction>
</comment>
<dbReference type="SUPFAM" id="SSF51735">
    <property type="entry name" value="NAD(P)-binding Rossmann-fold domains"/>
    <property type="match status" value="1"/>
</dbReference>
<accession>A0A023BQR7</accession>